<reference evidence="2 4" key="1">
    <citation type="submission" date="2016-01" db="EMBL/GenBank/DDBJ databases">
        <title>Whole genome sequencing of Myroides marinus L41.</title>
        <authorList>
            <person name="Hong K.W."/>
        </authorList>
    </citation>
    <scope>NUCLEOTIDE SEQUENCE [LARGE SCALE GENOMIC DNA]</scope>
    <source>
        <strain evidence="2 4">L41</strain>
    </source>
</reference>
<dbReference type="Pfam" id="PF07396">
    <property type="entry name" value="Porin_O_P"/>
    <property type="match status" value="1"/>
</dbReference>
<keyword evidence="1" id="KW-0732">Signal</keyword>
<evidence type="ECO:0000313" key="5">
    <source>
        <dbReference type="Proteomes" id="UP000183077"/>
    </source>
</evidence>
<dbReference type="GeneID" id="82257940"/>
<keyword evidence="4" id="KW-1185">Reference proteome</keyword>
<protein>
    <submittedName>
        <fullName evidence="2 3">Porin</fullName>
    </submittedName>
</protein>
<evidence type="ECO:0000256" key="1">
    <source>
        <dbReference type="SAM" id="SignalP"/>
    </source>
</evidence>
<dbReference type="RefSeq" id="WP_038984600.1">
    <property type="nucleotide sequence ID" value="NZ_FNYS01000015.1"/>
</dbReference>
<evidence type="ECO:0000313" key="4">
    <source>
        <dbReference type="Proteomes" id="UP000076630"/>
    </source>
</evidence>
<accession>A0A161S982</accession>
<organism evidence="2 4">
    <name type="scientific">Myroides marinus</name>
    <dbReference type="NCBI Taxonomy" id="703342"/>
    <lineage>
        <taxon>Bacteria</taxon>
        <taxon>Pseudomonadati</taxon>
        <taxon>Bacteroidota</taxon>
        <taxon>Flavobacteriia</taxon>
        <taxon>Flavobacteriales</taxon>
        <taxon>Flavobacteriaceae</taxon>
        <taxon>Myroides</taxon>
    </lineage>
</organism>
<dbReference type="InterPro" id="IPR023614">
    <property type="entry name" value="Porin_dom_sf"/>
</dbReference>
<feature type="chain" id="PRO_5015051625" evidence="1">
    <location>
        <begin position="29"/>
        <end position="399"/>
    </location>
</feature>
<dbReference type="EMBL" id="LQNU01000049">
    <property type="protein sequence ID" value="KZE82014.1"/>
    <property type="molecule type" value="Genomic_DNA"/>
</dbReference>
<evidence type="ECO:0000313" key="3">
    <source>
        <dbReference type="EMBL" id="SEJ17714.1"/>
    </source>
</evidence>
<reference evidence="3 5" key="2">
    <citation type="submission" date="2016-10" db="EMBL/GenBank/DDBJ databases">
        <authorList>
            <person name="de Groot N.N."/>
        </authorList>
    </citation>
    <scope>NUCLEOTIDE SEQUENCE [LARGE SCALE GENOMIC DNA]</scope>
    <source>
        <strain evidence="3 5">DSM 23048</strain>
    </source>
</reference>
<dbReference type="SUPFAM" id="SSF56935">
    <property type="entry name" value="Porins"/>
    <property type="match status" value="1"/>
</dbReference>
<proteinExistence type="predicted"/>
<dbReference type="InterPro" id="IPR010870">
    <property type="entry name" value="Porin_O/P"/>
</dbReference>
<dbReference type="OrthoDB" id="1412624at2"/>
<dbReference type="Gene3D" id="2.40.160.10">
    <property type="entry name" value="Porin"/>
    <property type="match status" value="1"/>
</dbReference>
<dbReference type="Proteomes" id="UP000183077">
    <property type="component" value="Unassembled WGS sequence"/>
</dbReference>
<dbReference type="AlphaFoldDB" id="A0A161S982"/>
<gene>
    <name evidence="2" type="ORF">AV926_07745</name>
    <name evidence="3" type="ORF">SAMN04488018_11547</name>
</gene>
<dbReference type="Proteomes" id="UP000076630">
    <property type="component" value="Unassembled WGS sequence"/>
</dbReference>
<name>A0A161S982_9FLAO</name>
<dbReference type="EMBL" id="FNYS01000015">
    <property type="protein sequence ID" value="SEJ17714.1"/>
    <property type="molecule type" value="Genomic_DNA"/>
</dbReference>
<sequence>MSTLTLFHSLKTKLLIGAGLFCSFISFAQEVENDTVVVFEEKIILHPEPQKYPKFKVGGVFQTRYLENFKKGVDIDGLHHATTPEKTSYSNSSFDIKRMRVSMNVKITENLEVNTLVNFADFKSDPKTKVLENAYAKYTVNRYFQITVGQFRPLFGLEETYPVDIVKSIDYSNSYYLFGNNGWMSFQVGAAITGSVDLGNVPMSYGFSVTNGNGKNKTDSDDGKHYSSRVLFNIDKKHDFNVGFSGGIGEVQKENVYAVGIEAAAKFPLGDRWCLDFQTEAKQGNNHDAFFKLKPEERLGSLDNYLMRSFYVVPNVRYEIGKKHFQAVEFSCRYEYLDAESKLNSNARQTLVPMFSLEFLKNYGARIQIGMQIDNYKKNIQNTSTYNSNLAFIQLQCRY</sequence>
<feature type="signal peptide" evidence="1">
    <location>
        <begin position="1"/>
        <end position="28"/>
    </location>
</feature>
<evidence type="ECO:0000313" key="2">
    <source>
        <dbReference type="EMBL" id="KZE82014.1"/>
    </source>
</evidence>